<feature type="domain" description="N-terminal" evidence="1">
    <location>
        <begin position="5"/>
        <end position="122"/>
    </location>
</feature>
<dbReference type="KEGG" id="rlt:Rleg2_1162"/>
<dbReference type="AlphaFoldDB" id="A0ABF7QKC7"/>
<keyword evidence="4" id="KW-1185">Reference proteome</keyword>
<dbReference type="InterPro" id="IPR013610">
    <property type="entry name" value="ArdC_N"/>
</dbReference>
<reference evidence="3 4" key="1">
    <citation type="journal article" date="2010" name="Stand. Genomic Sci.">
        <title>Complete genome sequence of Rhizobium leguminosarum bv trifolii strain WSM2304, an effective microsymbiont of the South American clover Trifolium polymorphum.</title>
        <authorList>
            <person name="Reeve W."/>
            <person name="O'Hara G."/>
            <person name="Chain P."/>
            <person name="Ardley J."/>
            <person name="Brau L."/>
            <person name="Nandesena K."/>
            <person name="Tiwari R."/>
            <person name="Malfatti S."/>
            <person name="Kiss H."/>
            <person name="Lapidus A."/>
            <person name="Copeland A."/>
            <person name="Nolan M."/>
            <person name="Land M."/>
            <person name="Ivanova N."/>
            <person name="Mavromatis K."/>
            <person name="Markowitz V."/>
            <person name="Kyrpides N."/>
            <person name="Melino V."/>
            <person name="Denton M."/>
            <person name="Yates R."/>
            <person name="Howieson J."/>
        </authorList>
    </citation>
    <scope>NUCLEOTIDE SEQUENCE [LARGE SCALE GENOMIC DNA]</scope>
    <source>
        <strain evidence="3 4">WSM2304</strain>
    </source>
</reference>
<gene>
    <name evidence="3" type="ordered locus">Rleg2_1162</name>
</gene>
<evidence type="ECO:0000259" key="1">
    <source>
        <dbReference type="Pfam" id="PF08401"/>
    </source>
</evidence>
<dbReference type="EMBL" id="CP001191">
    <property type="protein sequence ID" value="ACI54456.1"/>
    <property type="molecule type" value="Genomic_DNA"/>
</dbReference>
<name>A0ABF7QKC7_RHILW</name>
<dbReference type="Proteomes" id="UP000008330">
    <property type="component" value="Chromosome"/>
</dbReference>
<sequence length="299" mass="33691">MKTADLYASVTAEVIRQIEEGTPPWVRPWKDAKLKGVGMIPTNLVSGRMYSGGNILLLWLAASQRGFSNLQYATYRQINSIGAKVRKGEKASHVIFTKHGTKKDEDSGEEKRTTIVKSYPVFGLDQLDDVPEKYLHQQERPESQVEIYTKASDFVKGTSIRIKNGSNRAAYYPGGDEVVMPFANQFESEEAYWGTMNHELIHASGHKSRLDRQFGKKFGDTAYAREELCAELGSAFLCARLDIPATFRSASYIDSWLKVLKEDNRAIFNAASYAGQASDWLWKKAFPEPEQQEQEEAAE</sequence>
<organism evidence="3 4">
    <name type="scientific">Rhizobium leguminosarum bv. trifolii (strain WSM2304)</name>
    <dbReference type="NCBI Taxonomy" id="395492"/>
    <lineage>
        <taxon>Bacteria</taxon>
        <taxon>Pseudomonadati</taxon>
        <taxon>Pseudomonadota</taxon>
        <taxon>Alphaproteobacteria</taxon>
        <taxon>Hyphomicrobiales</taxon>
        <taxon>Rhizobiaceae</taxon>
        <taxon>Rhizobium/Agrobacterium group</taxon>
        <taxon>Rhizobium</taxon>
    </lineage>
</organism>
<feature type="domain" description="Polyvalent protein metallopeptidase" evidence="2">
    <location>
        <begin position="150"/>
        <end position="272"/>
    </location>
</feature>
<protein>
    <recommendedName>
        <fullName evidence="5">DUF1738 domain-containing protein</fullName>
    </recommendedName>
</protein>
<dbReference type="Pfam" id="PF08401">
    <property type="entry name" value="ArdcN"/>
    <property type="match status" value="1"/>
</dbReference>
<evidence type="ECO:0000313" key="4">
    <source>
        <dbReference type="Proteomes" id="UP000008330"/>
    </source>
</evidence>
<proteinExistence type="predicted"/>
<evidence type="ECO:0000259" key="2">
    <source>
        <dbReference type="Pfam" id="PF18818"/>
    </source>
</evidence>
<dbReference type="InterPro" id="IPR017113">
    <property type="entry name" value="Antirestriction_ArdC"/>
</dbReference>
<evidence type="ECO:0000313" key="3">
    <source>
        <dbReference type="EMBL" id="ACI54456.1"/>
    </source>
</evidence>
<evidence type="ECO:0008006" key="5">
    <source>
        <dbReference type="Google" id="ProtNLM"/>
    </source>
</evidence>
<dbReference type="PIRSF" id="PIRSF037112">
    <property type="entry name" value="Antirestriction_ArdC"/>
    <property type="match status" value="1"/>
</dbReference>
<dbReference type="InterPro" id="IPR041459">
    <property type="entry name" value="MPTase-PolyVal"/>
</dbReference>
<dbReference type="Pfam" id="PF18818">
    <property type="entry name" value="MPTase-PolyVal"/>
    <property type="match status" value="1"/>
</dbReference>
<dbReference type="RefSeq" id="WP_012557258.1">
    <property type="nucleotide sequence ID" value="NC_011369.1"/>
</dbReference>
<accession>A0ABF7QKC7</accession>